<feature type="transmembrane region" description="Helical" evidence="1">
    <location>
        <begin position="222"/>
        <end position="242"/>
    </location>
</feature>
<dbReference type="EMBL" id="QBML01000016">
    <property type="protein sequence ID" value="PZO39807.1"/>
    <property type="molecule type" value="Genomic_DNA"/>
</dbReference>
<dbReference type="GO" id="GO:0016810">
    <property type="term" value="F:hydrolase activity, acting on carbon-nitrogen (but not peptide) bonds"/>
    <property type="evidence" value="ECO:0007669"/>
    <property type="project" value="InterPro"/>
</dbReference>
<feature type="domain" description="NodB homology" evidence="2">
    <location>
        <begin position="21"/>
        <end position="215"/>
    </location>
</feature>
<dbReference type="CDD" id="cd10940">
    <property type="entry name" value="CE4_PuuE_HpPgdA_like_1"/>
    <property type="match status" value="1"/>
</dbReference>
<dbReference type="PROSITE" id="PS51677">
    <property type="entry name" value="NODB"/>
    <property type="match status" value="1"/>
</dbReference>
<accession>A0A2W4W968</accession>
<dbReference type="Pfam" id="PF01522">
    <property type="entry name" value="Polysacc_deac_1"/>
    <property type="match status" value="1"/>
</dbReference>
<dbReference type="PANTHER" id="PTHR47561">
    <property type="entry name" value="POLYSACCHARIDE DEACETYLASE FAMILY PROTEIN (AFU_ORTHOLOGUE AFUA_6G05030)"/>
    <property type="match status" value="1"/>
</dbReference>
<evidence type="ECO:0000256" key="1">
    <source>
        <dbReference type="SAM" id="Phobius"/>
    </source>
</evidence>
<evidence type="ECO:0000313" key="4">
    <source>
        <dbReference type="Proteomes" id="UP000249467"/>
    </source>
</evidence>
<gene>
    <name evidence="3" type="ORF">DCF19_13005</name>
</gene>
<reference evidence="3 4" key="2">
    <citation type="submission" date="2018-06" db="EMBL/GenBank/DDBJ databases">
        <title>Metagenomic assembly of (sub)arctic Cyanobacteria and their associated microbiome from non-axenic cultures.</title>
        <authorList>
            <person name="Baurain D."/>
        </authorList>
    </citation>
    <scope>NUCLEOTIDE SEQUENCE [LARGE SCALE GENOMIC DNA]</scope>
    <source>
        <strain evidence="3">ULC066bin1</strain>
    </source>
</reference>
<keyword evidence="1" id="KW-0812">Transmembrane</keyword>
<evidence type="ECO:0000259" key="2">
    <source>
        <dbReference type="PROSITE" id="PS51677"/>
    </source>
</evidence>
<dbReference type="InterPro" id="IPR002509">
    <property type="entry name" value="NODB_dom"/>
</dbReference>
<protein>
    <submittedName>
        <fullName evidence="3">Polysaccharide deacetylase</fullName>
    </submittedName>
</protein>
<comment type="caution">
    <text evidence="3">The sequence shown here is derived from an EMBL/GenBank/DDBJ whole genome shotgun (WGS) entry which is preliminary data.</text>
</comment>
<reference evidence="3 4" key="1">
    <citation type="submission" date="2018-04" db="EMBL/GenBank/DDBJ databases">
        <authorList>
            <person name="Go L.Y."/>
            <person name="Mitchell J.A."/>
        </authorList>
    </citation>
    <scope>NUCLEOTIDE SEQUENCE [LARGE SCALE GENOMIC DNA]</scope>
    <source>
        <strain evidence="3">ULC066bin1</strain>
    </source>
</reference>
<dbReference type="Proteomes" id="UP000249467">
    <property type="component" value="Unassembled WGS sequence"/>
</dbReference>
<name>A0A2W4W968_9CYAN</name>
<evidence type="ECO:0000313" key="3">
    <source>
        <dbReference type="EMBL" id="PZO39807.1"/>
    </source>
</evidence>
<dbReference type="AlphaFoldDB" id="A0A2W4W968"/>
<dbReference type="GO" id="GO:0005975">
    <property type="term" value="P:carbohydrate metabolic process"/>
    <property type="evidence" value="ECO:0007669"/>
    <property type="project" value="InterPro"/>
</dbReference>
<keyword evidence="1" id="KW-0472">Membrane</keyword>
<organism evidence="3 4">
    <name type="scientific">Pseudanabaena frigida</name>
    <dbReference type="NCBI Taxonomy" id="945775"/>
    <lineage>
        <taxon>Bacteria</taxon>
        <taxon>Bacillati</taxon>
        <taxon>Cyanobacteriota</taxon>
        <taxon>Cyanophyceae</taxon>
        <taxon>Pseudanabaenales</taxon>
        <taxon>Pseudanabaenaceae</taxon>
        <taxon>Pseudanabaena</taxon>
    </lineage>
</organism>
<dbReference type="SUPFAM" id="SSF88713">
    <property type="entry name" value="Glycoside hydrolase/deacetylase"/>
    <property type="match status" value="1"/>
</dbReference>
<dbReference type="PANTHER" id="PTHR47561:SF1">
    <property type="entry name" value="POLYSACCHARIDE DEACETYLASE FAMILY PROTEIN (AFU_ORTHOLOGUE AFUA_6G05030)"/>
    <property type="match status" value="1"/>
</dbReference>
<keyword evidence="1" id="KW-1133">Transmembrane helix</keyword>
<dbReference type="Gene3D" id="3.20.20.370">
    <property type="entry name" value="Glycoside hydrolase/deacetylase"/>
    <property type="match status" value="1"/>
</dbReference>
<sequence length="333" mass="38167">MKSPTSKFIASVSLDLDNQWSYMKTHGDKGWEEFPSYLDIVVPRVLKFLEERNIKITFFIVGQDAALEKNHAALRAITDSGHEIGNHSFNHEPWLHLYSEDDVDRELAIAEEHIEKATGSRPNGFRGPGFSLSSTVLRVLARRGYEYDASTFPTFLGPLARAYYFMTSKLSDEEMEKRKGLFGKFQEGFRPLKPYKWRLMGDLIEIPVTTMPIFKIPIHVSYLLYLGVFSQTLALLYFRFAIALCRLMRVQPSLLLHPLDFMGGEDVPELAFFPAMNQPSYKKLAMVSKVLQILSKHYLVVPMSQHAEAIKKRQTKLSSVQPHFFHSAITVEE</sequence>
<dbReference type="InterPro" id="IPR011330">
    <property type="entry name" value="Glyco_hydro/deAcase_b/a-brl"/>
</dbReference>
<proteinExistence type="predicted"/>